<keyword evidence="2" id="KW-0812">Transmembrane</keyword>
<dbReference type="SMART" id="SM00894">
    <property type="entry name" value="Excalibur"/>
    <property type="match status" value="1"/>
</dbReference>
<dbReference type="Proteomes" id="UP000276984">
    <property type="component" value="Chromosome"/>
</dbReference>
<evidence type="ECO:0000259" key="3">
    <source>
        <dbReference type="SMART" id="SM00894"/>
    </source>
</evidence>
<evidence type="ECO:0000256" key="1">
    <source>
        <dbReference type="SAM" id="MobiDB-lite"/>
    </source>
</evidence>
<dbReference type="AlphaFoldDB" id="A0A494RCX4"/>
<evidence type="ECO:0000256" key="2">
    <source>
        <dbReference type="SAM" id="Phobius"/>
    </source>
</evidence>
<organism evidence="4 5">
    <name type="scientific">Brevundimonas naejangsanensis</name>
    <dbReference type="NCBI Taxonomy" id="588932"/>
    <lineage>
        <taxon>Bacteria</taxon>
        <taxon>Pseudomonadati</taxon>
        <taxon>Pseudomonadota</taxon>
        <taxon>Alphaproteobacteria</taxon>
        <taxon>Caulobacterales</taxon>
        <taxon>Caulobacteraceae</taxon>
        <taxon>Brevundimonas</taxon>
    </lineage>
</organism>
<dbReference type="Pfam" id="PF05901">
    <property type="entry name" value="Excalibur"/>
    <property type="match status" value="1"/>
</dbReference>
<feature type="region of interest" description="Disordered" evidence="1">
    <location>
        <begin position="66"/>
        <end position="94"/>
    </location>
</feature>
<evidence type="ECO:0000313" key="5">
    <source>
        <dbReference type="Proteomes" id="UP000276984"/>
    </source>
</evidence>
<proteinExistence type="predicted"/>
<keyword evidence="5" id="KW-1185">Reference proteome</keyword>
<keyword evidence="2" id="KW-1133">Transmembrane helix</keyword>
<protein>
    <recommendedName>
        <fullName evidence="3">Excalibur calcium-binding domain-containing protein</fullName>
    </recommendedName>
</protein>
<evidence type="ECO:0000313" key="4">
    <source>
        <dbReference type="EMBL" id="AYG94145.1"/>
    </source>
</evidence>
<sequence length="94" mass="10553">MQRHLRRNLSVEATLTIALCIGLFGAVVLWPSKPVMERPFTAAEQVRHTLAKPNCSAARLMRLAPARRGEPGYHPEHDRDGDGWACEPTPRRRG</sequence>
<reference evidence="4 5" key="1">
    <citation type="submission" date="2018-10" db="EMBL/GenBank/DDBJ databases">
        <title>Complete genome sequence of Brevundimonas naejangsanensis BRV3.</title>
        <authorList>
            <person name="Berrios L."/>
            <person name="Ely B."/>
        </authorList>
    </citation>
    <scope>NUCLEOTIDE SEQUENCE [LARGE SCALE GENOMIC DNA]</scope>
    <source>
        <strain evidence="4 5">BRV3</strain>
    </source>
</reference>
<dbReference type="OrthoDB" id="5366081at2"/>
<dbReference type="EMBL" id="CP032707">
    <property type="protein sequence ID" value="AYG94145.1"/>
    <property type="molecule type" value="Genomic_DNA"/>
</dbReference>
<name>A0A494RCX4_9CAUL</name>
<keyword evidence="2" id="KW-0472">Membrane</keyword>
<feature type="domain" description="Excalibur calcium-binding" evidence="3">
    <location>
        <begin position="51"/>
        <end position="87"/>
    </location>
</feature>
<gene>
    <name evidence="4" type="ORF">D8I30_02300</name>
</gene>
<dbReference type="InterPro" id="IPR008613">
    <property type="entry name" value="Excalibur_Ca-bd_domain"/>
</dbReference>
<accession>A0A494RCX4</accession>
<feature type="transmembrane region" description="Helical" evidence="2">
    <location>
        <begin position="12"/>
        <end position="30"/>
    </location>
</feature>
<feature type="compositionally biased region" description="Basic and acidic residues" evidence="1">
    <location>
        <begin position="67"/>
        <end position="82"/>
    </location>
</feature>